<dbReference type="Pfam" id="PF12161">
    <property type="entry name" value="HsdM_N"/>
    <property type="match status" value="1"/>
</dbReference>
<dbReference type="GO" id="GO:0009007">
    <property type="term" value="F:site-specific DNA-methyltransferase (adenine-specific) activity"/>
    <property type="evidence" value="ECO:0007669"/>
    <property type="project" value="UniProtKB-EC"/>
</dbReference>
<dbReference type="InterPro" id="IPR029063">
    <property type="entry name" value="SAM-dependent_MTases_sf"/>
</dbReference>
<feature type="coiled-coil region" evidence="8">
    <location>
        <begin position="512"/>
        <end position="539"/>
    </location>
</feature>
<gene>
    <name evidence="11" type="ORF">RM553_12860</name>
</gene>
<dbReference type="PANTHER" id="PTHR42933">
    <property type="entry name" value="SLR6095 PROTEIN"/>
    <property type="match status" value="1"/>
</dbReference>
<keyword evidence="4 11" id="KW-0808">Transferase</keyword>
<keyword evidence="12" id="KW-1185">Reference proteome</keyword>
<comment type="caution">
    <text evidence="11">The sequence shown here is derived from an EMBL/GenBank/DDBJ whole genome shotgun (WGS) entry which is preliminary data.</text>
</comment>
<dbReference type="InterPro" id="IPR002052">
    <property type="entry name" value="DNA_methylase_N6_adenine_CS"/>
</dbReference>
<dbReference type="Gene3D" id="1.20.1260.30">
    <property type="match status" value="1"/>
</dbReference>
<evidence type="ECO:0000313" key="12">
    <source>
        <dbReference type="Proteomes" id="UP001262889"/>
    </source>
</evidence>
<evidence type="ECO:0000313" key="11">
    <source>
        <dbReference type="EMBL" id="MDT0643726.1"/>
    </source>
</evidence>
<keyword evidence="3 11" id="KW-0489">Methyltransferase</keyword>
<dbReference type="InterPro" id="IPR051537">
    <property type="entry name" value="DNA_Adenine_Mtase"/>
</dbReference>
<evidence type="ECO:0000256" key="8">
    <source>
        <dbReference type="SAM" id="Coils"/>
    </source>
</evidence>
<reference evidence="11 12" key="1">
    <citation type="submission" date="2023-09" db="EMBL/GenBank/DDBJ databases">
        <authorList>
            <person name="Rey-Velasco X."/>
        </authorList>
    </citation>
    <scope>NUCLEOTIDE SEQUENCE [LARGE SCALE GENOMIC DNA]</scope>
    <source>
        <strain evidence="11 12">F363</strain>
    </source>
</reference>
<dbReference type="RefSeq" id="WP_311535344.1">
    <property type="nucleotide sequence ID" value="NZ_JAVRHQ010000015.1"/>
</dbReference>
<evidence type="ECO:0000259" key="10">
    <source>
        <dbReference type="Pfam" id="PF12161"/>
    </source>
</evidence>
<proteinExistence type="inferred from homology"/>
<sequence>MSYSFTVRMVRFSVRTPTVVINIPPKDKIDLTNPEGMLSIPSFKNIIMSEKLTQETINKKVWNACDTFRGTIDAGQYKDYILTMLFIKYITDVHREKKEEYLKKYNGDEVRVERALKHERFKVPENSSFDYLFEHRNESNLGELINIGLEDLEDANRSKLEKVFRNIDYNSEANLGQTKDRNRRLKHLLNDFSELDLRPSNLVGNDVIGDAYEYLIANFASDAGKKAGEFYTASQVSVLLAKLVEPKEGDRVADWTCGSSSLLLKVANEIGTKNVSLYGQEVNGSTWALARMNMFLHEMDNATIEWGDSINNPKLREGDNLMKFDTIVMNPPFSLDKWGAEDATADRYNRFHRGIPPKSKGDYAFITNMIETLNEHGRGGIILPHGVLFRGSSEGKIRQKLIEENLLKAVVGLPANLFFGTSIPATILIFDKNKGKNTDVLFIDASNEYENGKNQNRLRDKDIKKVYKTYHNWETIDKYSYVASFEEIKDNDFNLNIPRYVDTFEEEEPVDIKSTQQEIFRLKKELAQVESQMSDYLTELGY</sequence>
<dbReference type="NCBIfam" id="TIGR00497">
    <property type="entry name" value="hsdM"/>
    <property type="match status" value="1"/>
</dbReference>
<keyword evidence="8" id="KW-0175">Coiled coil</keyword>
<name>A0ABU3CBM8_9FLAO</name>
<dbReference type="InterPro" id="IPR004546">
    <property type="entry name" value="Restrct_endonuc_T1M"/>
</dbReference>
<dbReference type="PANTHER" id="PTHR42933:SF3">
    <property type="entry name" value="TYPE I RESTRICTION ENZYME MJAVIII METHYLASE SUBUNIT"/>
    <property type="match status" value="1"/>
</dbReference>
<dbReference type="InterPro" id="IPR038333">
    <property type="entry name" value="T1MK-like_N_sf"/>
</dbReference>
<feature type="domain" description="N6 adenine-specific DNA methyltransferase N-terminal" evidence="10">
    <location>
        <begin position="57"/>
        <end position="192"/>
    </location>
</feature>
<dbReference type="InterPro" id="IPR022749">
    <property type="entry name" value="D12N6_MeTrfase_N"/>
</dbReference>
<comment type="catalytic activity">
    <reaction evidence="7">
        <text>a 2'-deoxyadenosine in DNA + S-adenosyl-L-methionine = an N(6)-methyl-2'-deoxyadenosine in DNA + S-adenosyl-L-homocysteine + H(+)</text>
        <dbReference type="Rhea" id="RHEA:15197"/>
        <dbReference type="Rhea" id="RHEA-COMP:12418"/>
        <dbReference type="Rhea" id="RHEA-COMP:12419"/>
        <dbReference type="ChEBI" id="CHEBI:15378"/>
        <dbReference type="ChEBI" id="CHEBI:57856"/>
        <dbReference type="ChEBI" id="CHEBI:59789"/>
        <dbReference type="ChEBI" id="CHEBI:90615"/>
        <dbReference type="ChEBI" id="CHEBI:90616"/>
        <dbReference type="EC" id="2.1.1.72"/>
    </reaction>
</comment>
<dbReference type="GO" id="GO:0032259">
    <property type="term" value="P:methylation"/>
    <property type="evidence" value="ECO:0007669"/>
    <property type="project" value="UniProtKB-KW"/>
</dbReference>
<keyword evidence="5" id="KW-0949">S-adenosyl-L-methionine</keyword>
<dbReference type="SUPFAM" id="SSF53335">
    <property type="entry name" value="S-adenosyl-L-methionine-dependent methyltransferases"/>
    <property type="match status" value="1"/>
</dbReference>
<evidence type="ECO:0000256" key="2">
    <source>
        <dbReference type="ARBA" id="ARBA00011900"/>
    </source>
</evidence>
<evidence type="ECO:0000256" key="1">
    <source>
        <dbReference type="ARBA" id="ARBA00006594"/>
    </source>
</evidence>
<dbReference type="Proteomes" id="UP001262889">
    <property type="component" value="Unassembled WGS sequence"/>
</dbReference>
<dbReference type="Pfam" id="PF02384">
    <property type="entry name" value="N6_Mtase"/>
    <property type="match status" value="1"/>
</dbReference>
<dbReference type="PRINTS" id="PR00507">
    <property type="entry name" value="N12N6MTFRASE"/>
</dbReference>
<dbReference type="EC" id="2.1.1.72" evidence="2"/>
<evidence type="ECO:0000256" key="7">
    <source>
        <dbReference type="ARBA" id="ARBA00047942"/>
    </source>
</evidence>
<protein>
    <recommendedName>
        <fullName evidence="2">site-specific DNA-methyltransferase (adenine-specific)</fullName>
        <ecNumber evidence="2">2.1.1.72</ecNumber>
    </recommendedName>
</protein>
<dbReference type="InterPro" id="IPR003356">
    <property type="entry name" value="DNA_methylase_A-5"/>
</dbReference>
<comment type="similarity">
    <text evidence="1">Belongs to the N(4)/N(6)-methyltransferase family.</text>
</comment>
<organism evidence="11 12">
    <name type="scientific">Autumnicola tepida</name>
    <dbReference type="NCBI Taxonomy" id="3075595"/>
    <lineage>
        <taxon>Bacteria</taxon>
        <taxon>Pseudomonadati</taxon>
        <taxon>Bacteroidota</taxon>
        <taxon>Flavobacteriia</taxon>
        <taxon>Flavobacteriales</taxon>
        <taxon>Flavobacteriaceae</taxon>
        <taxon>Autumnicola</taxon>
    </lineage>
</organism>
<evidence type="ECO:0000256" key="4">
    <source>
        <dbReference type="ARBA" id="ARBA00022679"/>
    </source>
</evidence>
<dbReference type="PROSITE" id="PS00092">
    <property type="entry name" value="N6_MTASE"/>
    <property type="match status" value="1"/>
</dbReference>
<dbReference type="Gene3D" id="3.40.50.150">
    <property type="entry name" value="Vaccinia Virus protein VP39"/>
    <property type="match status" value="1"/>
</dbReference>
<accession>A0ABU3CBM8</accession>
<keyword evidence="6" id="KW-0680">Restriction system</keyword>
<evidence type="ECO:0000256" key="3">
    <source>
        <dbReference type="ARBA" id="ARBA00022603"/>
    </source>
</evidence>
<dbReference type="EMBL" id="JAVRHQ010000015">
    <property type="protein sequence ID" value="MDT0643726.1"/>
    <property type="molecule type" value="Genomic_DNA"/>
</dbReference>
<evidence type="ECO:0000256" key="6">
    <source>
        <dbReference type="ARBA" id="ARBA00022747"/>
    </source>
</evidence>
<feature type="domain" description="DNA methylase adenine-specific" evidence="9">
    <location>
        <begin position="205"/>
        <end position="508"/>
    </location>
</feature>
<evidence type="ECO:0000256" key="5">
    <source>
        <dbReference type="ARBA" id="ARBA00022691"/>
    </source>
</evidence>
<evidence type="ECO:0000259" key="9">
    <source>
        <dbReference type="Pfam" id="PF02384"/>
    </source>
</evidence>